<evidence type="ECO:0000256" key="3">
    <source>
        <dbReference type="ARBA" id="ARBA00001946"/>
    </source>
</evidence>
<feature type="transmembrane region" description="Helical" evidence="24">
    <location>
        <begin position="640"/>
        <end position="663"/>
    </location>
</feature>
<feature type="region of interest" description="Disordered" evidence="23">
    <location>
        <begin position="1"/>
        <end position="26"/>
    </location>
</feature>
<dbReference type="InterPro" id="IPR004358">
    <property type="entry name" value="Sig_transdc_His_kin-like_C"/>
</dbReference>
<feature type="transmembrane region" description="Helical" evidence="24">
    <location>
        <begin position="598"/>
        <end position="620"/>
    </location>
</feature>
<evidence type="ECO:0000256" key="21">
    <source>
        <dbReference type="ARBA" id="ARBA00040454"/>
    </source>
</evidence>
<feature type="transmembrane region" description="Helical" evidence="24">
    <location>
        <begin position="475"/>
        <end position="492"/>
    </location>
</feature>
<dbReference type="InterPro" id="IPR003660">
    <property type="entry name" value="HAMP_dom"/>
</dbReference>
<evidence type="ECO:0000256" key="23">
    <source>
        <dbReference type="SAM" id="MobiDB-lite"/>
    </source>
</evidence>
<keyword evidence="9 24" id="KW-0812">Transmembrane</keyword>
<keyword evidence="12" id="KW-0378">Hydrolase</keyword>
<dbReference type="InterPro" id="IPR005467">
    <property type="entry name" value="His_kinase_dom"/>
</dbReference>
<dbReference type="EC" id="2.7.13.3" evidence="5"/>
<dbReference type="OrthoDB" id="9757990at2"/>
<evidence type="ECO:0000256" key="11">
    <source>
        <dbReference type="ARBA" id="ARBA00022777"/>
    </source>
</evidence>
<comment type="caution">
    <text evidence="27">The sequence shown here is derived from an EMBL/GenBank/DDBJ whole genome shotgun (WGS) entry which is preliminary data.</text>
</comment>
<dbReference type="SUPFAM" id="SSF55874">
    <property type="entry name" value="ATPase domain of HSP90 chaperone/DNA topoisomerase II/histidine kinase"/>
    <property type="match status" value="1"/>
</dbReference>
<evidence type="ECO:0000313" key="27">
    <source>
        <dbReference type="EMBL" id="THV10069.1"/>
    </source>
</evidence>
<keyword evidence="17" id="KW-0902">Two-component regulatory system</keyword>
<dbReference type="CDD" id="cd00082">
    <property type="entry name" value="HisKA"/>
    <property type="match status" value="1"/>
</dbReference>
<dbReference type="GO" id="GO:0005524">
    <property type="term" value="F:ATP binding"/>
    <property type="evidence" value="ECO:0007669"/>
    <property type="project" value="UniProtKB-KW"/>
</dbReference>
<dbReference type="SMART" id="SM00304">
    <property type="entry name" value="HAMP"/>
    <property type="match status" value="1"/>
</dbReference>
<dbReference type="FunFam" id="1.10.287.130:FF:000001">
    <property type="entry name" value="Two-component sensor histidine kinase"/>
    <property type="match status" value="1"/>
</dbReference>
<name>A0A4S8N590_9ACTN</name>
<evidence type="ECO:0000256" key="20">
    <source>
        <dbReference type="ARBA" id="ARBA00023211"/>
    </source>
</evidence>
<dbReference type="PANTHER" id="PTHR44936">
    <property type="entry name" value="SENSOR PROTEIN CREC"/>
    <property type="match status" value="1"/>
</dbReference>
<evidence type="ECO:0000256" key="13">
    <source>
        <dbReference type="ARBA" id="ARBA00022840"/>
    </source>
</evidence>
<feature type="transmembrane region" description="Helical" evidence="24">
    <location>
        <begin position="715"/>
        <end position="741"/>
    </location>
</feature>
<dbReference type="PROSITE" id="PS50885">
    <property type="entry name" value="HAMP"/>
    <property type="match status" value="1"/>
</dbReference>
<gene>
    <name evidence="27" type="ORF">E9934_14730</name>
</gene>
<dbReference type="RefSeq" id="WP_136563662.1">
    <property type="nucleotide sequence ID" value="NZ_STGW01000011.1"/>
</dbReference>
<dbReference type="PRINTS" id="PR00344">
    <property type="entry name" value="BCTRLSENSOR"/>
</dbReference>
<comment type="cofactor">
    <cofactor evidence="2">
        <name>Mn(2+)</name>
        <dbReference type="ChEBI" id="CHEBI:29035"/>
    </cofactor>
</comment>
<proteinExistence type="predicted"/>
<evidence type="ECO:0000256" key="2">
    <source>
        <dbReference type="ARBA" id="ARBA00001936"/>
    </source>
</evidence>
<keyword evidence="15" id="KW-0904">Protein phosphatase</keyword>
<reference evidence="27 28" key="1">
    <citation type="journal article" date="2009" name="Int. J. Syst. Evol. Microbiol.">
        <title>Nocardioides caeni sp. nov., isolated from wastewater.</title>
        <authorList>
            <person name="Yoon J.H."/>
            <person name="Kang S.J."/>
            <person name="Park S."/>
            <person name="Kim W."/>
            <person name="Oh T.K."/>
        </authorList>
    </citation>
    <scope>NUCLEOTIDE SEQUENCE [LARGE SCALE GENOMIC DNA]</scope>
    <source>
        <strain evidence="27 28">DSM 23134</strain>
    </source>
</reference>
<feature type="transmembrane region" description="Helical" evidence="24">
    <location>
        <begin position="561"/>
        <end position="586"/>
    </location>
</feature>
<evidence type="ECO:0000256" key="4">
    <source>
        <dbReference type="ARBA" id="ARBA00004651"/>
    </source>
</evidence>
<evidence type="ECO:0000256" key="17">
    <source>
        <dbReference type="ARBA" id="ARBA00023012"/>
    </source>
</evidence>
<keyword evidence="16 24" id="KW-1133">Transmembrane helix</keyword>
<dbReference type="GO" id="GO:0004721">
    <property type="term" value="F:phosphoprotein phosphatase activity"/>
    <property type="evidence" value="ECO:0007669"/>
    <property type="project" value="UniProtKB-KW"/>
</dbReference>
<dbReference type="SMART" id="SM00387">
    <property type="entry name" value="HATPase_c"/>
    <property type="match status" value="1"/>
</dbReference>
<dbReference type="Pfam" id="PF00512">
    <property type="entry name" value="HisKA"/>
    <property type="match status" value="1"/>
</dbReference>
<dbReference type="Gene3D" id="6.10.340.10">
    <property type="match status" value="1"/>
</dbReference>
<comment type="catalytic activity">
    <reaction evidence="1">
        <text>ATP + protein L-histidine = ADP + protein N-phospho-L-histidine.</text>
        <dbReference type="EC" id="2.7.13.3"/>
    </reaction>
</comment>
<feature type="region of interest" description="Disordered" evidence="23">
    <location>
        <begin position="336"/>
        <end position="406"/>
    </location>
</feature>
<evidence type="ECO:0000256" key="24">
    <source>
        <dbReference type="SAM" id="Phobius"/>
    </source>
</evidence>
<dbReference type="GO" id="GO:0000155">
    <property type="term" value="F:phosphorelay sensor kinase activity"/>
    <property type="evidence" value="ECO:0007669"/>
    <property type="project" value="InterPro"/>
</dbReference>
<dbReference type="PROSITE" id="PS50109">
    <property type="entry name" value="HIS_KIN"/>
    <property type="match status" value="1"/>
</dbReference>
<feature type="transmembrane region" description="Helical" evidence="24">
    <location>
        <begin position="498"/>
        <end position="515"/>
    </location>
</feature>
<evidence type="ECO:0000256" key="1">
    <source>
        <dbReference type="ARBA" id="ARBA00000085"/>
    </source>
</evidence>
<comment type="subcellular location">
    <subcellularLocation>
        <location evidence="4">Cell membrane</location>
        <topology evidence="4">Multi-pass membrane protein</topology>
    </subcellularLocation>
</comment>
<keyword evidence="24" id="KW-0472">Membrane</keyword>
<dbReference type="InterPro" id="IPR003594">
    <property type="entry name" value="HATPase_dom"/>
</dbReference>
<comment type="cofactor">
    <cofactor evidence="3">
        <name>Mg(2+)</name>
        <dbReference type="ChEBI" id="CHEBI:18420"/>
    </cofactor>
</comment>
<feature type="compositionally biased region" description="Pro residues" evidence="23">
    <location>
        <begin position="375"/>
        <end position="393"/>
    </location>
</feature>
<feature type="transmembrane region" description="Helical" evidence="24">
    <location>
        <begin position="684"/>
        <end position="703"/>
    </location>
</feature>
<evidence type="ECO:0000256" key="10">
    <source>
        <dbReference type="ARBA" id="ARBA00022741"/>
    </source>
</evidence>
<dbReference type="GO" id="GO:0005886">
    <property type="term" value="C:plasma membrane"/>
    <property type="evidence" value="ECO:0007669"/>
    <property type="project" value="UniProtKB-SubCell"/>
</dbReference>
<dbReference type="Gene3D" id="3.30.565.10">
    <property type="entry name" value="Histidine kinase-like ATPase, C-terminal domain"/>
    <property type="match status" value="1"/>
</dbReference>
<keyword evidence="19" id="KW-0843">Virulence</keyword>
<evidence type="ECO:0000256" key="15">
    <source>
        <dbReference type="ARBA" id="ARBA00022912"/>
    </source>
</evidence>
<dbReference type="InterPro" id="IPR050980">
    <property type="entry name" value="2C_sensor_his_kinase"/>
</dbReference>
<dbReference type="CDD" id="cd00075">
    <property type="entry name" value="HATPase"/>
    <property type="match status" value="1"/>
</dbReference>
<keyword evidence="20" id="KW-0464">Manganese</keyword>
<feature type="transmembrane region" description="Helical" evidence="24">
    <location>
        <begin position="61"/>
        <end position="83"/>
    </location>
</feature>
<dbReference type="Pfam" id="PF00672">
    <property type="entry name" value="HAMP"/>
    <property type="match status" value="1"/>
</dbReference>
<dbReference type="PANTHER" id="PTHR44936:SF9">
    <property type="entry name" value="SENSOR PROTEIN CREC"/>
    <property type="match status" value="1"/>
</dbReference>
<dbReference type="Pfam" id="PF02518">
    <property type="entry name" value="HATPase_c"/>
    <property type="match status" value="1"/>
</dbReference>
<evidence type="ECO:0000256" key="8">
    <source>
        <dbReference type="ARBA" id="ARBA00022679"/>
    </source>
</evidence>
<dbReference type="Proteomes" id="UP000307087">
    <property type="component" value="Unassembled WGS sequence"/>
</dbReference>
<feature type="domain" description="HAMP" evidence="26">
    <location>
        <begin position="83"/>
        <end position="135"/>
    </location>
</feature>
<evidence type="ECO:0000256" key="14">
    <source>
        <dbReference type="ARBA" id="ARBA00022842"/>
    </source>
</evidence>
<keyword evidence="7" id="KW-0597">Phosphoprotein</keyword>
<dbReference type="Pfam" id="PF13687">
    <property type="entry name" value="DUF4153"/>
    <property type="match status" value="1"/>
</dbReference>
<dbReference type="EMBL" id="STGW01000011">
    <property type="protein sequence ID" value="THV10069.1"/>
    <property type="molecule type" value="Genomic_DNA"/>
</dbReference>
<feature type="transmembrane region" description="Helical" evidence="24">
    <location>
        <begin position="753"/>
        <end position="774"/>
    </location>
</feature>
<dbReference type="InterPro" id="IPR025291">
    <property type="entry name" value="DUF4153"/>
</dbReference>
<keyword evidence="8" id="KW-0808">Transferase</keyword>
<evidence type="ECO:0000256" key="22">
    <source>
        <dbReference type="ARBA" id="ARBA00041776"/>
    </source>
</evidence>
<dbReference type="InterPro" id="IPR003661">
    <property type="entry name" value="HisK_dim/P_dom"/>
</dbReference>
<keyword evidence="10" id="KW-0547">Nucleotide-binding</keyword>
<accession>A0A4S8N590</accession>
<dbReference type="CDD" id="cd06225">
    <property type="entry name" value="HAMP"/>
    <property type="match status" value="1"/>
</dbReference>
<evidence type="ECO:0000256" key="12">
    <source>
        <dbReference type="ARBA" id="ARBA00022801"/>
    </source>
</evidence>
<evidence type="ECO:0000256" key="16">
    <source>
        <dbReference type="ARBA" id="ARBA00022989"/>
    </source>
</evidence>
<dbReference type="SMART" id="SM00388">
    <property type="entry name" value="HisKA"/>
    <property type="match status" value="1"/>
</dbReference>
<organism evidence="27 28">
    <name type="scientific">Nocardioides caeni</name>
    <dbReference type="NCBI Taxonomy" id="574700"/>
    <lineage>
        <taxon>Bacteria</taxon>
        <taxon>Bacillati</taxon>
        <taxon>Actinomycetota</taxon>
        <taxon>Actinomycetes</taxon>
        <taxon>Propionibacteriales</taxon>
        <taxon>Nocardioidaceae</taxon>
        <taxon>Nocardioides</taxon>
    </lineage>
</organism>
<evidence type="ECO:0000256" key="18">
    <source>
        <dbReference type="ARBA" id="ARBA00023016"/>
    </source>
</evidence>
<evidence type="ECO:0000256" key="6">
    <source>
        <dbReference type="ARBA" id="ARBA00022475"/>
    </source>
</evidence>
<evidence type="ECO:0000313" key="28">
    <source>
        <dbReference type="Proteomes" id="UP000307087"/>
    </source>
</evidence>
<evidence type="ECO:0000259" key="26">
    <source>
        <dbReference type="PROSITE" id="PS50885"/>
    </source>
</evidence>
<feature type="transmembrane region" description="Helical" evidence="24">
    <location>
        <begin position="38"/>
        <end position="55"/>
    </location>
</feature>
<dbReference type="Gene3D" id="1.10.287.130">
    <property type="match status" value="1"/>
</dbReference>
<feature type="transmembrane region" description="Helical" evidence="24">
    <location>
        <begin position="427"/>
        <end position="444"/>
    </location>
</feature>
<keyword evidence="6" id="KW-1003">Cell membrane</keyword>
<feature type="transmembrane region" description="Helical" evidence="24">
    <location>
        <begin position="780"/>
        <end position="799"/>
    </location>
</feature>
<dbReference type="InterPro" id="IPR036097">
    <property type="entry name" value="HisK_dim/P_sf"/>
</dbReference>
<protein>
    <recommendedName>
        <fullName evidence="21">Signal transduction histidine-protein kinase/phosphatase MprB</fullName>
        <ecNumber evidence="5">2.7.13.3</ecNumber>
    </recommendedName>
    <alternativeName>
        <fullName evidence="22">Mycobacterial persistence regulator B</fullName>
    </alternativeName>
</protein>
<evidence type="ECO:0000256" key="5">
    <source>
        <dbReference type="ARBA" id="ARBA00012438"/>
    </source>
</evidence>
<keyword evidence="14" id="KW-0460">Magnesium</keyword>
<evidence type="ECO:0000256" key="19">
    <source>
        <dbReference type="ARBA" id="ARBA00023026"/>
    </source>
</evidence>
<keyword evidence="18" id="KW-0346">Stress response</keyword>
<evidence type="ECO:0000256" key="9">
    <source>
        <dbReference type="ARBA" id="ARBA00022692"/>
    </source>
</evidence>
<dbReference type="SUPFAM" id="SSF158472">
    <property type="entry name" value="HAMP domain-like"/>
    <property type="match status" value="1"/>
</dbReference>
<feature type="transmembrane region" description="Helical" evidence="24">
    <location>
        <begin position="450"/>
        <end position="468"/>
    </location>
</feature>
<evidence type="ECO:0000259" key="25">
    <source>
        <dbReference type="PROSITE" id="PS50109"/>
    </source>
</evidence>
<dbReference type="SUPFAM" id="SSF47384">
    <property type="entry name" value="Homodimeric domain of signal transducing histidine kinase"/>
    <property type="match status" value="1"/>
</dbReference>
<sequence length="891" mass="92971">MTPPTPTPTPTPPPTPTPTQPAGPPQPLAVVTSLKVKLGLLVAISAAVAAGIASLGSSAGVAAWLSIPVTIALALGVTQLLAVGMTSPLRQMTAAARRMATGDYGVRVDETSRDEVGDLARAFNTMARDLADVDRQRRELVANVSHELRTPLAGLIAVLDNLVDGVAPSDPDALATVLRQAERMSALVEDLLDLARVDAGKAPLRAEPVALAGLVAEAVAEVATLGRAVEYDVAVPSDLTLSADPGRLGQLVANLLDNASRHSPAGGVVRVVAERVGDGVRLEVSDQGPGVSPVDRERVFEAFGTLQATEGGGGTGLGLAIARWVTDLHGGRISFVDPAPAPGPDPGPGARVRVELPLASPRPSMPRPSTLPSEEPVPPPPPPPTSPVSPVSPAPAESRPVTTPSTPSLLDDVFDALWAGRDVPARIGLLAGALAVGLLAAIVIPDRDFGLGTSLVLLAGGAVVLTASPQRRDPFTLACAALCAALAVVPTVRDAEWIAVLSVLAGGLVCVVGVTRGRTLPGFVLSALAWPLAGLRGLPWLGRTLSGLVGLGHGAALLRTVVWSVLGLVVFGLLFASADALLAEWVDAVVPDLTADLFVARIFVTVFVAGAVLAAAYVALNPPTVDRVGERRAVTRRYEWLAPVGVVIAVFAAFLTAQATVVFGGHDYLRRTTGLTYADYVHQGFGQLTVATALTLVVIWAAARKAPRETAADRAWLRGSLGLLCVLTLVVVASALHRMALYQEAYGFTRLRLLVDVFEGWLGLLVLAVLVSGIALNGRWLARFALLTGVAAVLGIAAINPDAWIARHNLDRYESDGKVDWTYLQGLSEDAVPEYDDLPAIERACALFGRHLSDDDWLEWNLGRARADLSASDIPASDDVVCPDPREEAIR</sequence>
<keyword evidence="28" id="KW-1185">Reference proteome</keyword>
<feature type="domain" description="Histidine kinase" evidence="25">
    <location>
        <begin position="143"/>
        <end position="360"/>
    </location>
</feature>
<keyword evidence="11" id="KW-0418">Kinase</keyword>
<evidence type="ECO:0000256" key="7">
    <source>
        <dbReference type="ARBA" id="ARBA00022553"/>
    </source>
</evidence>
<keyword evidence="13" id="KW-0067">ATP-binding</keyword>
<dbReference type="InterPro" id="IPR036890">
    <property type="entry name" value="HATPase_C_sf"/>
</dbReference>
<dbReference type="AlphaFoldDB" id="A0A4S8N590"/>